<dbReference type="EC" id="4.2.1.20" evidence="9"/>
<keyword evidence="5 9" id="KW-0822">Tryptophan biosynthesis</keyword>
<evidence type="ECO:0000256" key="2">
    <source>
        <dbReference type="ARBA" id="ARBA00004733"/>
    </source>
</evidence>
<feature type="active site" description="Proton acceptor" evidence="9">
    <location>
        <position position="60"/>
    </location>
</feature>
<evidence type="ECO:0000256" key="10">
    <source>
        <dbReference type="RuleBase" id="RU003662"/>
    </source>
</evidence>
<keyword evidence="7 9" id="KW-0456">Lyase</keyword>
<dbReference type="InterPro" id="IPR002028">
    <property type="entry name" value="Trp_synthase_suA"/>
</dbReference>
<comment type="catalytic activity">
    <reaction evidence="8 9">
        <text>(1S,2R)-1-C-(indol-3-yl)glycerol 3-phosphate + L-serine = D-glyceraldehyde 3-phosphate + L-tryptophan + H2O</text>
        <dbReference type="Rhea" id="RHEA:10532"/>
        <dbReference type="ChEBI" id="CHEBI:15377"/>
        <dbReference type="ChEBI" id="CHEBI:33384"/>
        <dbReference type="ChEBI" id="CHEBI:57912"/>
        <dbReference type="ChEBI" id="CHEBI:58866"/>
        <dbReference type="ChEBI" id="CHEBI:59776"/>
        <dbReference type="EC" id="4.2.1.20"/>
    </reaction>
</comment>
<dbReference type="InterPro" id="IPR013785">
    <property type="entry name" value="Aldolase_TIM"/>
</dbReference>
<evidence type="ECO:0000256" key="6">
    <source>
        <dbReference type="ARBA" id="ARBA00023141"/>
    </source>
</evidence>
<evidence type="ECO:0000256" key="7">
    <source>
        <dbReference type="ARBA" id="ARBA00023239"/>
    </source>
</evidence>
<protein>
    <recommendedName>
        <fullName evidence="9">Tryptophan synthase alpha chain</fullName>
        <ecNumber evidence="9">4.2.1.20</ecNumber>
    </recommendedName>
</protein>
<sequence length="285" mass="30105">MTRYASMFERCAAQERGAIVPFVMLGDPTPSSCEAIIEALIADGADALEIGIPFSDPVADGVVIQEAHLRALQAGTAIDECFRILTRIRNSHPDLPIGLLVYANVPFSIGVDRFYELCAQAGVDSVLIPDLPIREGHPFGEAALKSGIDSVYIAPPSASPRTLSDVAHSARGYVYAVSRVGVTGADHEASTVGLHEAVAKLREEAAAPVLLGFGISRPEHVRAALQAGADGAISGSAIVRIIAEHAAQITEEEKNGSSDALNETLVRLGEFFAPMYQATLNYGNN</sequence>
<dbReference type="AlphaFoldDB" id="A0A6N2QYW4"/>
<evidence type="ECO:0000313" key="11">
    <source>
        <dbReference type="EMBL" id="VYS73666.1"/>
    </source>
</evidence>
<gene>
    <name evidence="9 11" type="primary">trpA</name>
    <name evidence="11" type="ORF">AOLFYP35_00096</name>
</gene>
<evidence type="ECO:0000256" key="8">
    <source>
        <dbReference type="ARBA" id="ARBA00049047"/>
    </source>
</evidence>
<name>A0A6N2QYW4_9ACTO</name>
<dbReference type="EMBL" id="CACRSM010000001">
    <property type="protein sequence ID" value="VYS73666.1"/>
    <property type="molecule type" value="Genomic_DNA"/>
</dbReference>
<accession>A0A6N2QYW4</accession>
<dbReference type="GO" id="GO:0004834">
    <property type="term" value="F:tryptophan synthase activity"/>
    <property type="evidence" value="ECO:0007669"/>
    <property type="project" value="UniProtKB-UniRule"/>
</dbReference>
<dbReference type="NCBIfam" id="TIGR00262">
    <property type="entry name" value="trpA"/>
    <property type="match status" value="1"/>
</dbReference>
<dbReference type="InterPro" id="IPR011060">
    <property type="entry name" value="RibuloseP-bd_barrel"/>
</dbReference>
<dbReference type="PROSITE" id="PS00167">
    <property type="entry name" value="TRP_SYNTHASE_ALPHA"/>
    <property type="match status" value="1"/>
</dbReference>
<organism evidence="11">
    <name type="scientific">Schaalia odontolytica</name>
    <dbReference type="NCBI Taxonomy" id="1660"/>
    <lineage>
        <taxon>Bacteria</taxon>
        <taxon>Bacillati</taxon>
        <taxon>Actinomycetota</taxon>
        <taxon>Actinomycetes</taxon>
        <taxon>Actinomycetales</taxon>
        <taxon>Actinomycetaceae</taxon>
        <taxon>Schaalia</taxon>
    </lineage>
</organism>
<dbReference type="Gene3D" id="3.20.20.70">
    <property type="entry name" value="Aldolase class I"/>
    <property type="match status" value="1"/>
</dbReference>
<comment type="similarity">
    <text evidence="9 10">Belongs to the TrpA family.</text>
</comment>
<dbReference type="CDD" id="cd04724">
    <property type="entry name" value="Tryptophan_synthase_alpha"/>
    <property type="match status" value="1"/>
</dbReference>
<dbReference type="PANTHER" id="PTHR43406">
    <property type="entry name" value="TRYPTOPHAN SYNTHASE, ALPHA CHAIN"/>
    <property type="match status" value="1"/>
</dbReference>
<dbReference type="UniPathway" id="UPA00035">
    <property type="reaction ID" value="UER00044"/>
</dbReference>
<dbReference type="HAMAP" id="MF_00131">
    <property type="entry name" value="Trp_synth_alpha"/>
    <property type="match status" value="1"/>
</dbReference>
<evidence type="ECO:0000256" key="3">
    <source>
        <dbReference type="ARBA" id="ARBA00011270"/>
    </source>
</evidence>
<dbReference type="PANTHER" id="PTHR43406:SF1">
    <property type="entry name" value="TRYPTOPHAN SYNTHASE ALPHA CHAIN, CHLOROPLASTIC"/>
    <property type="match status" value="1"/>
</dbReference>
<evidence type="ECO:0000256" key="4">
    <source>
        <dbReference type="ARBA" id="ARBA00022605"/>
    </source>
</evidence>
<proteinExistence type="inferred from homology"/>
<evidence type="ECO:0000256" key="5">
    <source>
        <dbReference type="ARBA" id="ARBA00022822"/>
    </source>
</evidence>
<comment type="pathway">
    <text evidence="2 9">Amino-acid biosynthesis; L-tryptophan biosynthesis; L-tryptophan from chorismate: step 5/5.</text>
</comment>
<dbReference type="FunFam" id="3.20.20.70:FF:000037">
    <property type="entry name" value="Tryptophan synthase alpha chain"/>
    <property type="match status" value="1"/>
</dbReference>
<dbReference type="Pfam" id="PF00290">
    <property type="entry name" value="Trp_syntA"/>
    <property type="match status" value="1"/>
</dbReference>
<comment type="function">
    <text evidence="1 9">The alpha subunit is responsible for the aldol cleavage of indoleglycerol phosphate to indole and glyceraldehyde 3-phosphate.</text>
</comment>
<evidence type="ECO:0000256" key="9">
    <source>
        <dbReference type="HAMAP-Rule" id="MF_00131"/>
    </source>
</evidence>
<comment type="subunit">
    <text evidence="3 9">Tetramer of two alpha and two beta chains.</text>
</comment>
<reference evidence="11" key="1">
    <citation type="submission" date="2019-11" db="EMBL/GenBank/DDBJ databases">
        <authorList>
            <person name="Feng L."/>
        </authorList>
    </citation>
    <scope>NUCLEOTIDE SEQUENCE</scope>
    <source>
        <strain evidence="11">AodontolyticusLFYP35</strain>
    </source>
</reference>
<dbReference type="GO" id="GO:0005829">
    <property type="term" value="C:cytosol"/>
    <property type="evidence" value="ECO:0007669"/>
    <property type="project" value="TreeGrafter"/>
</dbReference>
<feature type="active site" description="Proton acceptor" evidence="9">
    <location>
        <position position="49"/>
    </location>
</feature>
<dbReference type="InterPro" id="IPR018204">
    <property type="entry name" value="Trp_synthase_alpha_AS"/>
</dbReference>
<dbReference type="SUPFAM" id="SSF51366">
    <property type="entry name" value="Ribulose-phoshate binding barrel"/>
    <property type="match status" value="1"/>
</dbReference>
<evidence type="ECO:0000256" key="1">
    <source>
        <dbReference type="ARBA" id="ARBA00003365"/>
    </source>
</evidence>
<keyword evidence="4 9" id="KW-0028">Amino-acid biosynthesis</keyword>
<keyword evidence="6 9" id="KW-0057">Aromatic amino acid biosynthesis</keyword>